<dbReference type="Gene3D" id="3.90.700.10">
    <property type="entry name" value="Succinate dehydrogenase/fumarate reductase flavoprotein, catalytic domain"/>
    <property type="match status" value="1"/>
</dbReference>
<dbReference type="UniPathway" id="UPA00253">
    <property type="reaction ID" value="UER00326"/>
</dbReference>
<evidence type="ECO:0000256" key="5">
    <source>
        <dbReference type="ARBA" id="ARBA00022630"/>
    </source>
</evidence>
<dbReference type="InterPro" id="IPR005288">
    <property type="entry name" value="NadB"/>
</dbReference>
<dbReference type="SUPFAM" id="SSF46977">
    <property type="entry name" value="Succinate dehydrogenase/fumarate reductase flavoprotein C-terminal domain"/>
    <property type="match status" value="1"/>
</dbReference>
<protein>
    <recommendedName>
        <fullName evidence="4">L-aspartate oxidase</fullName>
        <ecNumber evidence="4">1.4.3.16</ecNumber>
    </recommendedName>
</protein>
<sequence length="503" mass="56719">MHFLTFDTALLPEEEVEVLVVGSGIGGLTCALVLSELGIKPTLLTRGIGNTFYSQGGIACAVHPQDSPSLHFMDTLRAGRGLCNPKALLIMVEEGIQRVADLERWGVVFDPEPALEGGHSFPRVLKVKDYTGKAIYNTLWNRVKEREIRIIEGELQEILGDECVEGALVYEKGSLRVLRTNLLVLAVGGASAMFLHSSGHVKGDGIGIAFRKGVPIKNPEFVQFHPTLLEGTSFLISEAVRGEGAILVDSKGERFVDELLPRDQVARAIYSKLKEGERVFLDLRPIVKKGIDLKERFPVIYSELLKRHIDPYKEPVPVVPGAHYYIGGLEVSTYGQTALWGLYAVGECACTGVHGANRLASNSLLEGLVFGYRTAYRIYQDRKHIKGSKGHFKNSSQGNRQPKYTFEDLKRLMWEHCGIEREEESLKEGLEKLLDWLKDWKEWERTPQNRQLFDISITALATLWASLQRRESRGCHYRKDYPFQRDQFERDSIINLSELNFFQ</sequence>
<dbReference type="GO" id="GO:0034628">
    <property type="term" value="P:'de novo' NAD+ biosynthetic process from L-aspartate"/>
    <property type="evidence" value="ECO:0007669"/>
    <property type="project" value="TreeGrafter"/>
</dbReference>
<evidence type="ECO:0000313" key="12">
    <source>
        <dbReference type="EMBL" id="HHO74354.1"/>
    </source>
</evidence>
<evidence type="ECO:0000256" key="1">
    <source>
        <dbReference type="ARBA" id="ARBA00001974"/>
    </source>
</evidence>
<evidence type="ECO:0000256" key="2">
    <source>
        <dbReference type="ARBA" id="ARBA00004950"/>
    </source>
</evidence>
<evidence type="ECO:0000256" key="4">
    <source>
        <dbReference type="ARBA" id="ARBA00012173"/>
    </source>
</evidence>
<comment type="pathway">
    <text evidence="2">Cofactor biosynthesis; NAD(+) biosynthesis; iminoaspartate from L-aspartate (oxidase route): step 1/1.</text>
</comment>
<dbReference type="Pfam" id="PF00890">
    <property type="entry name" value="FAD_binding_2"/>
    <property type="match status" value="1"/>
</dbReference>
<dbReference type="InterPro" id="IPR027477">
    <property type="entry name" value="Succ_DH/fumarate_Rdtase_cat_sf"/>
</dbReference>
<keyword evidence="7" id="KW-0274">FAD</keyword>
<evidence type="ECO:0000259" key="11">
    <source>
        <dbReference type="Pfam" id="PF02910"/>
    </source>
</evidence>
<reference evidence="12" key="1">
    <citation type="journal article" date="2020" name="mSystems">
        <title>Genome- and Community-Level Interaction Insights into Carbon Utilization and Element Cycling Functions of Hydrothermarchaeota in Hydrothermal Sediment.</title>
        <authorList>
            <person name="Zhou Z."/>
            <person name="Liu Y."/>
            <person name="Xu W."/>
            <person name="Pan J."/>
            <person name="Luo Z.H."/>
            <person name="Li M."/>
        </authorList>
    </citation>
    <scope>NUCLEOTIDE SEQUENCE [LARGE SCALE GENOMIC DNA]</scope>
    <source>
        <strain evidence="12">SpSt-114</strain>
    </source>
</reference>
<dbReference type="AlphaFoldDB" id="A0A7C5X527"/>
<dbReference type="GO" id="GO:0008734">
    <property type="term" value="F:L-aspartate oxidase activity"/>
    <property type="evidence" value="ECO:0007669"/>
    <property type="project" value="UniProtKB-EC"/>
</dbReference>
<dbReference type="InterPro" id="IPR036188">
    <property type="entry name" value="FAD/NAD-bd_sf"/>
</dbReference>
<organism evidence="12">
    <name type="scientific">Thermocrinis ruber</name>
    <dbReference type="NCBI Taxonomy" id="75906"/>
    <lineage>
        <taxon>Bacteria</taxon>
        <taxon>Pseudomonadati</taxon>
        <taxon>Aquificota</taxon>
        <taxon>Aquificia</taxon>
        <taxon>Aquificales</taxon>
        <taxon>Aquificaceae</taxon>
        <taxon>Thermocrinis</taxon>
    </lineage>
</organism>
<keyword evidence="8" id="KW-0560">Oxidoreductase</keyword>
<evidence type="ECO:0000259" key="10">
    <source>
        <dbReference type="Pfam" id="PF00890"/>
    </source>
</evidence>
<dbReference type="InterPro" id="IPR037099">
    <property type="entry name" value="Fum_R/Succ_DH_flav-like_C_sf"/>
</dbReference>
<feature type="domain" description="Fumarate reductase/succinate dehydrogenase flavoprotein-like C-terminal" evidence="11">
    <location>
        <begin position="407"/>
        <end position="487"/>
    </location>
</feature>
<dbReference type="PANTHER" id="PTHR42716">
    <property type="entry name" value="L-ASPARTATE OXIDASE"/>
    <property type="match status" value="1"/>
</dbReference>
<accession>A0A7C5X527</accession>
<name>A0A7C5X527_9AQUI</name>
<dbReference type="Gene3D" id="3.50.50.60">
    <property type="entry name" value="FAD/NAD(P)-binding domain"/>
    <property type="match status" value="1"/>
</dbReference>
<proteinExistence type="inferred from homology"/>
<evidence type="ECO:0000256" key="6">
    <source>
        <dbReference type="ARBA" id="ARBA00022642"/>
    </source>
</evidence>
<dbReference type="EC" id="1.4.3.16" evidence="4"/>
<dbReference type="InterPro" id="IPR015939">
    <property type="entry name" value="Fum_Rdtase/Succ_DH_flav-like_C"/>
</dbReference>
<comment type="catalytic activity">
    <reaction evidence="9">
        <text>L-aspartate + O2 = iminosuccinate + H2O2</text>
        <dbReference type="Rhea" id="RHEA:25876"/>
        <dbReference type="ChEBI" id="CHEBI:15379"/>
        <dbReference type="ChEBI" id="CHEBI:16240"/>
        <dbReference type="ChEBI" id="CHEBI:29991"/>
        <dbReference type="ChEBI" id="CHEBI:77875"/>
        <dbReference type="EC" id="1.4.3.16"/>
    </reaction>
    <physiologicalReaction direction="left-to-right" evidence="9">
        <dbReference type="Rhea" id="RHEA:25877"/>
    </physiologicalReaction>
</comment>
<keyword evidence="5" id="KW-0285">Flavoprotein</keyword>
<gene>
    <name evidence="12" type="ORF">ENN04_06970</name>
</gene>
<dbReference type="Pfam" id="PF02910">
    <property type="entry name" value="Succ_DH_flav_C"/>
    <property type="match status" value="1"/>
</dbReference>
<dbReference type="InterPro" id="IPR003953">
    <property type="entry name" value="FAD-dep_OxRdtase_2_FAD-bd"/>
</dbReference>
<dbReference type="PANTHER" id="PTHR42716:SF2">
    <property type="entry name" value="L-ASPARTATE OXIDASE, CHLOROPLASTIC"/>
    <property type="match status" value="1"/>
</dbReference>
<keyword evidence="6" id="KW-0662">Pyridine nucleotide biosynthesis</keyword>
<feature type="domain" description="FAD-dependent oxidoreductase 2 FAD-binding" evidence="10">
    <location>
        <begin position="18"/>
        <end position="364"/>
    </location>
</feature>
<dbReference type="EMBL" id="DSAC01000087">
    <property type="protein sequence ID" value="HHO74354.1"/>
    <property type="molecule type" value="Genomic_DNA"/>
</dbReference>
<evidence type="ECO:0000256" key="3">
    <source>
        <dbReference type="ARBA" id="ARBA00008562"/>
    </source>
</evidence>
<evidence type="ECO:0000256" key="7">
    <source>
        <dbReference type="ARBA" id="ARBA00022827"/>
    </source>
</evidence>
<comment type="caution">
    <text evidence="12">The sequence shown here is derived from an EMBL/GenBank/DDBJ whole genome shotgun (WGS) entry which is preliminary data.</text>
</comment>
<comment type="similarity">
    <text evidence="3">Belongs to the FAD-dependent oxidoreductase 2 family. NadB subfamily.</text>
</comment>
<evidence type="ECO:0000256" key="8">
    <source>
        <dbReference type="ARBA" id="ARBA00023002"/>
    </source>
</evidence>
<dbReference type="Gene3D" id="1.20.58.100">
    <property type="entry name" value="Fumarate reductase/succinate dehydrogenase flavoprotein-like, C-terminal domain"/>
    <property type="match status" value="1"/>
</dbReference>
<dbReference type="PRINTS" id="PR00411">
    <property type="entry name" value="PNDRDTASEI"/>
</dbReference>
<dbReference type="SUPFAM" id="SSF51905">
    <property type="entry name" value="FAD/NAD(P)-binding domain"/>
    <property type="match status" value="1"/>
</dbReference>
<evidence type="ECO:0000256" key="9">
    <source>
        <dbReference type="ARBA" id="ARBA00048305"/>
    </source>
</evidence>
<dbReference type="PRINTS" id="PR00368">
    <property type="entry name" value="FADPNR"/>
</dbReference>
<dbReference type="SUPFAM" id="SSF56425">
    <property type="entry name" value="Succinate dehydrogenase/fumarate reductase flavoprotein, catalytic domain"/>
    <property type="match status" value="1"/>
</dbReference>
<comment type="cofactor">
    <cofactor evidence="1">
        <name>FAD</name>
        <dbReference type="ChEBI" id="CHEBI:57692"/>
    </cofactor>
</comment>